<dbReference type="AlphaFoldDB" id="A0A5A7U886"/>
<dbReference type="EMBL" id="SSTD01004048">
    <property type="protein sequence ID" value="TYK24142.1"/>
    <property type="molecule type" value="Genomic_DNA"/>
</dbReference>
<dbReference type="EMBL" id="SSTE01011259">
    <property type="protein sequence ID" value="KAA0051524.1"/>
    <property type="molecule type" value="Genomic_DNA"/>
</dbReference>
<dbReference type="Proteomes" id="UP000321947">
    <property type="component" value="Unassembled WGS sequence"/>
</dbReference>
<dbReference type="Proteomes" id="UP000321393">
    <property type="component" value="Unassembled WGS sequence"/>
</dbReference>
<accession>A0A5A7U886</accession>
<evidence type="ECO:0000313" key="3">
    <source>
        <dbReference type="Proteomes" id="UP000321393"/>
    </source>
</evidence>
<organism evidence="1 3">
    <name type="scientific">Cucumis melo var. makuwa</name>
    <name type="common">Oriental melon</name>
    <dbReference type="NCBI Taxonomy" id="1194695"/>
    <lineage>
        <taxon>Eukaryota</taxon>
        <taxon>Viridiplantae</taxon>
        <taxon>Streptophyta</taxon>
        <taxon>Embryophyta</taxon>
        <taxon>Tracheophyta</taxon>
        <taxon>Spermatophyta</taxon>
        <taxon>Magnoliopsida</taxon>
        <taxon>eudicotyledons</taxon>
        <taxon>Gunneridae</taxon>
        <taxon>Pentapetalae</taxon>
        <taxon>rosids</taxon>
        <taxon>fabids</taxon>
        <taxon>Cucurbitales</taxon>
        <taxon>Cucurbitaceae</taxon>
        <taxon>Benincaseae</taxon>
        <taxon>Cucumis</taxon>
    </lineage>
</organism>
<gene>
    <name evidence="2" type="ORF">E5676_scaffold610G00450</name>
    <name evidence="1" type="ORF">E6C27_scaffold174G00480</name>
</gene>
<sequence>MGTLTKSSSISRRQVAGEGARVGYRKAIGDGSELEGGKKGEAVEDVGVEGELAVGVFGSEECDTNGGEGKELGELEHDVDVTLGRGGKEKNMGRGYLWFLHGRVTVFG</sequence>
<name>A0A5A7U886_CUCMM</name>
<comment type="caution">
    <text evidence="1">The sequence shown here is derived from an EMBL/GenBank/DDBJ whole genome shotgun (WGS) entry which is preliminary data.</text>
</comment>
<evidence type="ECO:0000313" key="4">
    <source>
        <dbReference type="Proteomes" id="UP000321947"/>
    </source>
</evidence>
<proteinExistence type="predicted"/>
<evidence type="ECO:0000313" key="2">
    <source>
        <dbReference type="EMBL" id="TYK24142.1"/>
    </source>
</evidence>
<reference evidence="3 4" key="1">
    <citation type="submission" date="2019-08" db="EMBL/GenBank/DDBJ databases">
        <title>Draft genome sequences of two oriental melons (Cucumis melo L. var makuwa).</title>
        <authorList>
            <person name="Kwon S.-Y."/>
        </authorList>
    </citation>
    <scope>NUCLEOTIDE SEQUENCE [LARGE SCALE GENOMIC DNA]</scope>
    <source>
        <strain evidence="4">cv. Chang Bougi</strain>
        <strain evidence="3">cv. SW 3</strain>
        <tissue evidence="1">Leaf</tissue>
    </source>
</reference>
<protein>
    <submittedName>
        <fullName evidence="1">Uncharacterized protein</fullName>
    </submittedName>
</protein>
<evidence type="ECO:0000313" key="1">
    <source>
        <dbReference type="EMBL" id="KAA0051524.1"/>
    </source>
</evidence>